<dbReference type="InterPro" id="IPR013324">
    <property type="entry name" value="RNA_pol_sigma_r3/r4-like"/>
</dbReference>
<evidence type="ECO:0000256" key="2">
    <source>
        <dbReference type="ARBA" id="ARBA00023015"/>
    </source>
</evidence>
<proteinExistence type="inferred from homology"/>
<dbReference type="SUPFAM" id="SSF88946">
    <property type="entry name" value="Sigma2 domain of RNA polymerase sigma factors"/>
    <property type="match status" value="1"/>
</dbReference>
<dbReference type="InterPro" id="IPR007627">
    <property type="entry name" value="RNA_pol_sigma70_r2"/>
</dbReference>
<dbReference type="PANTHER" id="PTHR43133:SF51">
    <property type="entry name" value="RNA POLYMERASE SIGMA FACTOR"/>
    <property type="match status" value="1"/>
</dbReference>
<protein>
    <submittedName>
        <fullName evidence="7">RNA polymerase sigma factor</fullName>
    </submittedName>
</protein>
<organism evidence="7 8">
    <name type="scientific">Cytobacillus spartinae</name>
    <dbReference type="NCBI Taxonomy" id="3299023"/>
    <lineage>
        <taxon>Bacteria</taxon>
        <taxon>Bacillati</taxon>
        <taxon>Bacillota</taxon>
        <taxon>Bacilli</taxon>
        <taxon>Bacillales</taxon>
        <taxon>Bacillaceae</taxon>
        <taxon>Cytobacillus</taxon>
    </lineage>
</organism>
<dbReference type="Proteomes" id="UP001601059">
    <property type="component" value="Unassembled WGS sequence"/>
</dbReference>
<evidence type="ECO:0000313" key="7">
    <source>
        <dbReference type="EMBL" id="MFE8700736.1"/>
    </source>
</evidence>
<dbReference type="Pfam" id="PF08281">
    <property type="entry name" value="Sigma70_r4_2"/>
    <property type="match status" value="1"/>
</dbReference>
<name>A0ABW6K9A9_9BACI</name>
<dbReference type="Pfam" id="PF04542">
    <property type="entry name" value="Sigma70_r2"/>
    <property type="match status" value="1"/>
</dbReference>
<dbReference type="NCBIfam" id="TIGR02937">
    <property type="entry name" value="sigma70-ECF"/>
    <property type="match status" value="1"/>
</dbReference>
<gene>
    <name evidence="7" type="ORF">ACFYKX_08930</name>
</gene>
<dbReference type="SUPFAM" id="SSF88659">
    <property type="entry name" value="Sigma3 and sigma4 domains of RNA polymerase sigma factors"/>
    <property type="match status" value="1"/>
</dbReference>
<dbReference type="Gene3D" id="1.10.1740.10">
    <property type="match status" value="1"/>
</dbReference>
<evidence type="ECO:0000256" key="3">
    <source>
        <dbReference type="ARBA" id="ARBA00023082"/>
    </source>
</evidence>
<comment type="caution">
    <text evidence="7">The sequence shown here is derived from an EMBL/GenBank/DDBJ whole genome shotgun (WGS) entry which is preliminary data.</text>
</comment>
<dbReference type="PANTHER" id="PTHR43133">
    <property type="entry name" value="RNA POLYMERASE ECF-TYPE SIGMA FACTO"/>
    <property type="match status" value="1"/>
</dbReference>
<evidence type="ECO:0000259" key="5">
    <source>
        <dbReference type="Pfam" id="PF04542"/>
    </source>
</evidence>
<dbReference type="RefSeq" id="WP_389360208.1">
    <property type="nucleotide sequence ID" value="NZ_JBIACK010000003.1"/>
</dbReference>
<keyword evidence="4" id="KW-0804">Transcription</keyword>
<keyword evidence="3" id="KW-0731">Sigma factor</keyword>
<sequence length="192" mass="22597">MGKDQDLIERIRRGEQEAFSLLVKPLLSSAYKTAYLILKSKEHAEDALQIALEGAYISIMKNKEMTNFKSWFYSLVYSRSIDIYRKNHRHIHIDLDDYREVQMKITTESAQQVAINKENKAEMLRQFMKLKRDQSLPLFLHYYEDLSVKDIALVLNENIITIKTRMKRGKQNLAKIMKESNHFLQEVKANGI</sequence>
<evidence type="ECO:0000313" key="8">
    <source>
        <dbReference type="Proteomes" id="UP001601059"/>
    </source>
</evidence>
<keyword evidence="8" id="KW-1185">Reference proteome</keyword>
<dbReference type="InterPro" id="IPR013249">
    <property type="entry name" value="RNA_pol_sigma70_r4_t2"/>
</dbReference>
<feature type="domain" description="RNA polymerase sigma factor 70 region 4 type 2" evidence="6">
    <location>
        <begin position="122"/>
        <end position="173"/>
    </location>
</feature>
<dbReference type="InterPro" id="IPR036388">
    <property type="entry name" value="WH-like_DNA-bd_sf"/>
</dbReference>
<dbReference type="Gene3D" id="1.10.10.10">
    <property type="entry name" value="Winged helix-like DNA-binding domain superfamily/Winged helix DNA-binding domain"/>
    <property type="match status" value="1"/>
</dbReference>
<evidence type="ECO:0000256" key="1">
    <source>
        <dbReference type="ARBA" id="ARBA00010641"/>
    </source>
</evidence>
<feature type="domain" description="RNA polymerase sigma-70 region 2" evidence="5">
    <location>
        <begin position="22"/>
        <end position="89"/>
    </location>
</feature>
<keyword evidence="2" id="KW-0805">Transcription regulation</keyword>
<evidence type="ECO:0000256" key="4">
    <source>
        <dbReference type="ARBA" id="ARBA00023163"/>
    </source>
</evidence>
<comment type="similarity">
    <text evidence="1">Belongs to the sigma-70 factor family. ECF subfamily.</text>
</comment>
<dbReference type="EMBL" id="JBIACK010000003">
    <property type="protein sequence ID" value="MFE8700736.1"/>
    <property type="molecule type" value="Genomic_DNA"/>
</dbReference>
<accession>A0ABW6K9A9</accession>
<dbReference type="InterPro" id="IPR039425">
    <property type="entry name" value="RNA_pol_sigma-70-like"/>
</dbReference>
<dbReference type="InterPro" id="IPR013325">
    <property type="entry name" value="RNA_pol_sigma_r2"/>
</dbReference>
<dbReference type="InterPro" id="IPR014284">
    <property type="entry name" value="RNA_pol_sigma-70_dom"/>
</dbReference>
<reference evidence="7 8" key="1">
    <citation type="submission" date="2024-08" db="EMBL/GenBank/DDBJ databases">
        <title>Two novel Cytobacillus novel species.</title>
        <authorList>
            <person name="Liu G."/>
        </authorList>
    </citation>
    <scope>NUCLEOTIDE SEQUENCE [LARGE SCALE GENOMIC DNA]</scope>
    <source>
        <strain evidence="7 8">FJAT-54145</strain>
    </source>
</reference>
<evidence type="ECO:0000259" key="6">
    <source>
        <dbReference type="Pfam" id="PF08281"/>
    </source>
</evidence>